<organism evidence="2 3">
    <name type="scientific">Cryptosporangium japonicum</name>
    <dbReference type="NCBI Taxonomy" id="80872"/>
    <lineage>
        <taxon>Bacteria</taxon>
        <taxon>Bacillati</taxon>
        <taxon>Actinomycetota</taxon>
        <taxon>Actinomycetes</taxon>
        <taxon>Cryptosporangiales</taxon>
        <taxon>Cryptosporangiaceae</taxon>
        <taxon>Cryptosporangium</taxon>
    </lineage>
</organism>
<comment type="caution">
    <text evidence="2">The sequence shown here is derived from an EMBL/GenBank/DDBJ whole genome shotgun (WGS) entry which is preliminary data.</text>
</comment>
<evidence type="ECO:0000313" key="2">
    <source>
        <dbReference type="EMBL" id="GAA0228450.1"/>
    </source>
</evidence>
<feature type="region of interest" description="Disordered" evidence="1">
    <location>
        <begin position="114"/>
        <end position="156"/>
    </location>
</feature>
<accession>A0ABN0TRR4</accession>
<evidence type="ECO:0000256" key="1">
    <source>
        <dbReference type="SAM" id="MobiDB-lite"/>
    </source>
</evidence>
<reference evidence="2 3" key="1">
    <citation type="journal article" date="2019" name="Int. J. Syst. Evol. Microbiol.">
        <title>The Global Catalogue of Microorganisms (GCM) 10K type strain sequencing project: providing services to taxonomists for standard genome sequencing and annotation.</title>
        <authorList>
            <consortium name="The Broad Institute Genomics Platform"/>
            <consortium name="The Broad Institute Genome Sequencing Center for Infectious Disease"/>
            <person name="Wu L."/>
            <person name="Ma J."/>
        </authorList>
    </citation>
    <scope>NUCLEOTIDE SEQUENCE [LARGE SCALE GENOMIC DNA]</scope>
    <source>
        <strain evidence="2 3">JCM 10425</strain>
    </source>
</reference>
<evidence type="ECO:0000313" key="3">
    <source>
        <dbReference type="Proteomes" id="UP001500967"/>
    </source>
</evidence>
<dbReference type="Proteomes" id="UP001500967">
    <property type="component" value="Unassembled WGS sequence"/>
</dbReference>
<dbReference type="EMBL" id="BAAAGX010000006">
    <property type="protein sequence ID" value="GAA0228450.1"/>
    <property type="molecule type" value="Genomic_DNA"/>
</dbReference>
<proteinExistence type="predicted"/>
<gene>
    <name evidence="2" type="ORF">GCM10009539_12320</name>
</gene>
<protein>
    <submittedName>
        <fullName evidence="2">Uncharacterized protein</fullName>
    </submittedName>
</protein>
<keyword evidence="3" id="KW-1185">Reference proteome</keyword>
<name>A0ABN0TRR4_9ACTN</name>
<sequence>MSLGRVAGVVPELERTPAAGLALLRWTPTVGALTEAGRAALAELSAAAPESGVTAAPGLELVVAPGPGEVRWPGRTADEALLPGPPALGKSAPGAECGFDAAASVSDRRCTAVVGEGPDATTGSDNAGSSRGFERGRRTGVKASRSTPAGALAFRR</sequence>